<dbReference type="GO" id="GO:0005524">
    <property type="term" value="F:ATP binding"/>
    <property type="evidence" value="ECO:0007669"/>
    <property type="project" value="UniProtKB-UniRule"/>
</dbReference>
<dbReference type="SUPFAM" id="SSF51998">
    <property type="entry name" value="PFL-like glycyl radical enzymes"/>
    <property type="match status" value="1"/>
</dbReference>
<evidence type="ECO:0000313" key="6">
    <source>
        <dbReference type="Proteomes" id="UP000824135"/>
    </source>
</evidence>
<evidence type="ECO:0000313" key="5">
    <source>
        <dbReference type="EMBL" id="HIY78647.1"/>
    </source>
</evidence>
<evidence type="ECO:0000256" key="3">
    <source>
        <dbReference type="PROSITE-ProRule" id="PRU00492"/>
    </source>
</evidence>
<keyword evidence="2 3" id="KW-0067">ATP-binding</keyword>
<sequence length="226" mass="25001">MYSVIKRDGTNAEFDIKKIAAAITKAFEAQGKQYHPSVIDMLALKVTSDFEPKIKEGKIAVEDIQDSVESVLIQAGYSDVAKAYILYRRQREKIRNMKSSMLDYKALVDSYVKATDWRVKENSTVTYSVGGLILSNSGAITANYWLSEIYDDEVAKAHRNADIHIHDLSMLTGYCAGWSLKQLIQEGLGGIPGKITSAPASHLATLCNQMVNFLGIMQNEWAGAQA</sequence>
<dbReference type="Pfam" id="PF13597">
    <property type="entry name" value="NRDD"/>
    <property type="match status" value="1"/>
</dbReference>
<dbReference type="Gene3D" id="3.20.70.20">
    <property type="match status" value="1"/>
</dbReference>
<protein>
    <recommendedName>
        <fullName evidence="4">ATP-cone domain-containing protein</fullName>
    </recommendedName>
</protein>
<keyword evidence="1 3" id="KW-0547">Nucleotide-binding</keyword>
<comment type="caution">
    <text evidence="5">The sequence shown here is derived from an EMBL/GenBank/DDBJ whole genome shotgun (WGS) entry which is preliminary data.</text>
</comment>
<evidence type="ECO:0000259" key="4">
    <source>
        <dbReference type="PROSITE" id="PS51161"/>
    </source>
</evidence>
<feature type="domain" description="ATP-cone" evidence="4">
    <location>
        <begin position="2"/>
        <end position="95"/>
    </location>
</feature>
<dbReference type="Pfam" id="PF03477">
    <property type="entry name" value="ATP-cone"/>
    <property type="match status" value="1"/>
</dbReference>
<dbReference type="InterPro" id="IPR005144">
    <property type="entry name" value="ATP-cone_dom"/>
</dbReference>
<dbReference type="AlphaFoldDB" id="A0A9D2CGZ7"/>
<evidence type="ECO:0000256" key="2">
    <source>
        <dbReference type="ARBA" id="ARBA00022840"/>
    </source>
</evidence>
<dbReference type="InterPro" id="IPR012833">
    <property type="entry name" value="NrdD"/>
</dbReference>
<proteinExistence type="predicted"/>
<dbReference type="GO" id="GO:0009265">
    <property type="term" value="P:2'-deoxyribonucleotide biosynthetic process"/>
    <property type="evidence" value="ECO:0007669"/>
    <property type="project" value="TreeGrafter"/>
</dbReference>
<feature type="non-terminal residue" evidence="5">
    <location>
        <position position="226"/>
    </location>
</feature>
<dbReference type="Proteomes" id="UP000824135">
    <property type="component" value="Unassembled WGS sequence"/>
</dbReference>
<dbReference type="PROSITE" id="PS51161">
    <property type="entry name" value="ATP_CONE"/>
    <property type="match status" value="1"/>
</dbReference>
<dbReference type="EMBL" id="DXCO01000038">
    <property type="protein sequence ID" value="HIY78647.1"/>
    <property type="molecule type" value="Genomic_DNA"/>
</dbReference>
<accession>A0A9D2CGZ7</accession>
<dbReference type="GO" id="GO:0006260">
    <property type="term" value="P:DNA replication"/>
    <property type="evidence" value="ECO:0007669"/>
    <property type="project" value="InterPro"/>
</dbReference>
<dbReference type="GO" id="GO:0031250">
    <property type="term" value="C:anaerobic ribonucleoside-triphosphate reductase complex"/>
    <property type="evidence" value="ECO:0007669"/>
    <property type="project" value="TreeGrafter"/>
</dbReference>
<organism evidence="5 6">
    <name type="scientific">Candidatus Borkfalkia excrementavium</name>
    <dbReference type="NCBI Taxonomy" id="2838505"/>
    <lineage>
        <taxon>Bacteria</taxon>
        <taxon>Bacillati</taxon>
        <taxon>Bacillota</taxon>
        <taxon>Clostridia</taxon>
        <taxon>Christensenellales</taxon>
        <taxon>Christensenellaceae</taxon>
        <taxon>Candidatus Borkfalkia</taxon>
    </lineage>
</organism>
<name>A0A9D2CGZ7_9FIRM</name>
<evidence type="ECO:0000256" key="1">
    <source>
        <dbReference type="ARBA" id="ARBA00022741"/>
    </source>
</evidence>
<reference evidence="5" key="2">
    <citation type="submission" date="2021-04" db="EMBL/GenBank/DDBJ databases">
        <authorList>
            <person name="Gilroy R."/>
        </authorList>
    </citation>
    <scope>NUCLEOTIDE SEQUENCE</scope>
    <source>
        <strain evidence="5">CHK199-9574</strain>
    </source>
</reference>
<dbReference type="GO" id="GO:0004748">
    <property type="term" value="F:ribonucleoside-diphosphate reductase activity, thioredoxin disulfide as acceptor"/>
    <property type="evidence" value="ECO:0007669"/>
    <property type="project" value="TreeGrafter"/>
</dbReference>
<dbReference type="PANTHER" id="PTHR21075">
    <property type="entry name" value="ANAEROBIC RIBONUCLEOSIDE-TRIPHOSPHATE REDUCTASE"/>
    <property type="match status" value="1"/>
</dbReference>
<dbReference type="GO" id="GO:0008998">
    <property type="term" value="F:ribonucleoside-triphosphate reductase (thioredoxin) activity"/>
    <property type="evidence" value="ECO:0007669"/>
    <property type="project" value="InterPro"/>
</dbReference>
<gene>
    <name evidence="5" type="ORF">H9728_06345</name>
</gene>
<dbReference type="PANTHER" id="PTHR21075:SF0">
    <property type="entry name" value="ANAEROBIC RIBONUCLEOSIDE-TRIPHOSPHATE REDUCTASE"/>
    <property type="match status" value="1"/>
</dbReference>
<reference evidence="5" key="1">
    <citation type="journal article" date="2021" name="PeerJ">
        <title>Extensive microbial diversity within the chicken gut microbiome revealed by metagenomics and culture.</title>
        <authorList>
            <person name="Gilroy R."/>
            <person name="Ravi A."/>
            <person name="Getino M."/>
            <person name="Pursley I."/>
            <person name="Horton D.L."/>
            <person name="Alikhan N.F."/>
            <person name="Baker D."/>
            <person name="Gharbi K."/>
            <person name="Hall N."/>
            <person name="Watson M."/>
            <person name="Adriaenssens E.M."/>
            <person name="Foster-Nyarko E."/>
            <person name="Jarju S."/>
            <person name="Secka A."/>
            <person name="Antonio M."/>
            <person name="Oren A."/>
            <person name="Chaudhuri R.R."/>
            <person name="La Ragione R."/>
            <person name="Hildebrand F."/>
            <person name="Pallen M.J."/>
        </authorList>
    </citation>
    <scope>NUCLEOTIDE SEQUENCE</scope>
    <source>
        <strain evidence="5">CHK199-9574</strain>
    </source>
</reference>